<dbReference type="SMR" id="Q86HM5"/>
<gene>
    <name evidence="3" type="ORF">DDB_G0274509</name>
</gene>
<dbReference type="RefSeq" id="XP_644096.1">
    <property type="nucleotide sequence ID" value="XM_639004.1"/>
</dbReference>
<dbReference type="FunCoup" id="Q86HM5">
    <property type="interactions" value="3"/>
</dbReference>
<dbReference type="ESTHER" id="dicdi-Q86HM5">
    <property type="family name" value="Lipase_3"/>
</dbReference>
<evidence type="ECO:0000256" key="1">
    <source>
        <dbReference type="SAM" id="SignalP"/>
    </source>
</evidence>
<comment type="caution">
    <text evidence="3">The sequence shown here is derived from an EMBL/GenBank/DDBJ whole genome shotgun (WGS) entry which is preliminary data.</text>
</comment>
<dbReference type="dictyBase" id="DDB_G0274509"/>
<proteinExistence type="predicted"/>
<evidence type="ECO:0000313" key="4">
    <source>
        <dbReference type="Proteomes" id="UP000002195"/>
    </source>
</evidence>
<protein>
    <recommendedName>
        <fullName evidence="2">Fungal lipase-type domain-containing protein</fullName>
    </recommendedName>
</protein>
<feature type="signal peptide" evidence="1">
    <location>
        <begin position="1"/>
        <end position="21"/>
    </location>
</feature>
<dbReference type="SUPFAM" id="SSF53474">
    <property type="entry name" value="alpha/beta-Hydrolases"/>
    <property type="match status" value="1"/>
</dbReference>
<dbReference type="Proteomes" id="UP000002195">
    <property type="component" value="Unassembled WGS sequence"/>
</dbReference>
<dbReference type="EMBL" id="AAFI02000012">
    <property type="protein sequence ID" value="EAL70147.1"/>
    <property type="molecule type" value="Genomic_DNA"/>
</dbReference>
<dbReference type="InterPro" id="IPR029058">
    <property type="entry name" value="AB_hydrolase_fold"/>
</dbReference>
<dbReference type="AlphaFoldDB" id="Q86HM5"/>
<evidence type="ECO:0000259" key="2">
    <source>
        <dbReference type="Pfam" id="PF01764"/>
    </source>
</evidence>
<accession>Q555H3</accession>
<feature type="chain" id="PRO_5004304001" description="Fungal lipase-type domain-containing protein" evidence="1">
    <location>
        <begin position="22"/>
        <end position="498"/>
    </location>
</feature>
<keyword evidence="1" id="KW-0732">Signal</keyword>
<dbReference type="InterPro" id="IPR051218">
    <property type="entry name" value="Sec_MonoDiacylglyc_Lipase"/>
</dbReference>
<dbReference type="PhylomeDB" id="Q86HM5"/>
<evidence type="ECO:0000313" key="3">
    <source>
        <dbReference type="EMBL" id="EAL70147.1"/>
    </source>
</evidence>
<dbReference type="GeneID" id="8619525"/>
<sequence length="498" mass="58414">MFFKTIVFILIINLLINLKRSNSSIIGKNGDYIFAYFSDLIYDPLAVKQNQFISLGDKNNCLEWEVVLDNSKILAYKSSITNNLIISFKEYNSINIEDNAHYFKVDCYIDPKGCGEVRNGFQGEYYDLYIQLYSIIDSCEKPYDIYFTGHSVGGVIAFFATLDISIQRFNEKYIKSITCVTFGQPAIGDDKFLDYVKQNINKFTYRRYVNSYYNDTIRITDPYVSNTIFKHSINNTIYLKNNIEKIKSINQLHFLDSYLEFLRNDDYSPCNNYCNFKKDNGFNNNNFNQYHQYSCDVKGNTEITMSINPIANRVMPFTYSICLLESRKAYNYYKYSSMRSCNIRYGQSLTTIIDRSNDNRQLRMTANGKHVYIIVENHNLDYGNYSLTYNLSFTNQLEQLLPPQIINCTIEKQYYFNMDVSITFKSNSFKSEKSNQKIKYFVYISRSDNTWLRYKIKRSINSEFITKMFNIPYGKYSIVVTSYNGIESKPSNIGFVEL</sequence>
<dbReference type="InterPro" id="IPR002921">
    <property type="entry name" value="Fungal_lipase-type"/>
</dbReference>
<dbReference type="InParanoid" id="Q86HM5"/>
<dbReference type="VEuPathDB" id="AmoebaDB:DDB_G0274509"/>
<name>Q86HM5_DICDI</name>
<dbReference type="Pfam" id="PF01764">
    <property type="entry name" value="Lipase_3"/>
    <property type="match status" value="1"/>
</dbReference>
<dbReference type="PANTHER" id="PTHR45856">
    <property type="entry name" value="ALPHA/BETA-HYDROLASES SUPERFAMILY PROTEIN"/>
    <property type="match status" value="1"/>
</dbReference>
<dbReference type="Gene3D" id="3.40.50.1820">
    <property type="entry name" value="alpha/beta hydrolase"/>
    <property type="match status" value="1"/>
</dbReference>
<accession>Q86HM5</accession>
<keyword evidence="4" id="KW-1185">Reference proteome</keyword>
<reference evidence="3 4" key="1">
    <citation type="journal article" date="2005" name="Nature">
        <title>The genome of the social amoeba Dictyostelium discoideum.</title>
        <authorList>
            <consortium name="The Dictyostelium discoideum Sequencing Consortium"/>
            <person name="Eichinger L."/>
            <person name="Pachebat J.A."/>
            <person name="Glockner G."/>
            <person name="Rajandream M.A."/>
            <person name="Sucgang R."/>
            <person name="Berriman M."/>
            <person name="Song J."/>
            <person name="Olsen R."/>
            <person name="Szafranski K."/>
            <person name="Xu Q."/>
            <person name="Tunggal B."/>
            <person name="Kummerfeld S."/>
            <person name="Madera M."/>
            <person name="Konfortov B.A."/>
            <person name="Rivero F."/>
            <person name="Bankier A.T."/>
            <person name="Lehmann R."/>
            <person name="Hamlin N."/>
            <person name="Davies R."/>
            <person name="Gaudet P."/>
            <person name="Fey P."/>
            <person name="Pilcher K."/>
            <person name="Chen G."/>
            <person name="Saunders D."/>
            <person name="Sodergren E."/>
            <person name="Davis P."/>
            <person name="Kerhornou A."/>
            <person name="Nie X."/>
            <person name="Hall N."/>
            <person name="Anjard C."/>
            <person name="Hemphill L."/>
            <person name="Bason N."/>
            <person name="Farbrother P."/>
            <person name="Desany B."/>
            <person name="Just E."/>
            <person name="Morio T."/>
            <person name="Rost R."/>
            <person name="Churcher C."/>
            <person name="Cooper J."/>
            <person name="Haydock S."/>
            <person name="van Driessche N."/>
            <person name="Cronin A."/>
            <person name="Goodhead I."/>
            <person name="Muzny D."/>
            <person name="Mourier T."/>
            <person name="Pain A."/>
            <person name="Lu M."/>
            <person name="Harper D."/>
            <person name="Lindsay R."/>
            <person name="Hauser H."/>
            <person name="James K."/>
            <person name="Quiles M."/>
            <person name="Madan Babu M."/>
            <person name="Saito T."/>
            <person name="Buchrieser C."/>
            <person name="Wardroper A."/>
            <person name="Felder M."/>
            <person name="Thangavelu M."/>
            <person name="Johnson D."/>
            <person name="Knights A."/>
            <person name="Loulseged H."/>
            <person name="Mungall K."/>
            <person name="Oliver K."/>
            <person name="Price C."/>
            <person name="Quail M.A."/>
            <person name="Urushihara H."/>
            <person name="Hernandez J."/>
            <person name="Rabbinowitsch E."/>
            <person name="Steffen D."/>
            <person name="Sanders M."/>
            <person name="Ma J."/>
            <person name="Kohara Y."/>
            <person name="Sharp S."/>
            <person name="Simmonds M."/>
            <person name="Spiegler S."/>
            <person name="Tivey A."/>
            <person name="Sugano S."/>
            <person name="White B."/>
            <person name="Walker D."/>
            <person name="Woodward J."/>
            <person name="Winckler T."/>
            <person name="Tanaka Y."/>
            <person name="Shaulsky G."/>
            <person name="Schleicher M."/>
            <person name="Weinstock G."/>
            <person name="Rosenthal A."/>
            <person name="Cox E.C."/>
            <person name="Chisholm R.L."/>
            <person name="Gibbs R."/>
            <person name="Loomis W.F."/>
            <person name="Platzer M."/>
            <person name="Kay R.R."/>
            <person name="Williams J."/>
            <person name="Dear P.H."/>
            <person name="Noegel A.A."/>
            <person name="Barrell B."/>
            <person name="Kuspa A."/>
        </authorList>
    </citation>
    <scope>NUCLEOTIDE SEQUENCE [LARGE SCALE GENOMIC DNA]</scope>
    <source>
        <strain evidence="3 4">AX4</strain>
    </source>
</reference>
<dbReference type="KEGG" id="ddi:DDB_G0274509"/>
<dbReference type="PANTHER" id="PTHR45856:SF24">
    <property type="entry name" value="FUNGAL LIPASE-LIKE DOMAIN-CONTAINING PROTEIN"/>
    <property type="match status" value="1"/>
</dbReference>
<organism evidence="3 4">
    <name type="scientific">Dictyostelium discoideum</name>
    <name type="common">Social amoeba</name>
    <dbReference type="NCBI Taxonomy" id="44689"/>
    <lineage>
        <taxon>Eukaryota</taxon>
        <taxon>Amoebozoa</taxon>
        <taxon>Evosea</taxon>
        <taxon>Eumycetozoa</taxon>
        <taxon>Dictyostelia</taxon>
        <taxon>Dictyosteliales</taxon>
        <taxon>Dictyosteliaceae</taxon>
        <taxon>Dictyostelium</taxon>
    </lineage>
</organism>
<dbReference type="PaxDb" id="44689-DDB0167726"/>
<dbReference type="CDD" id="cd00519">
    <property type="entry name" value="Lipase_3"/>
    <property type="match status" value="1"/>
</dbReference>
<feature type="domain" description="Fungal lipase-type" evidence="2">
    <location>
        <begin position="137"/>
        <end position="206"/>
    </location>
</feature>
<dbReference type="GO" id="GO:0006629">
    <property type="term" value="P:lipid metabolic process"/>
    <property type="evidence" value="ECO:0007669"/>
    <property type="project" value="InterPro"/>
</dbReference>
<dbReference type="HOGENOM" id="CLU_533664_0_0_1"/>